<accession>A0A168SNT2</accession>
<reference evidence="1" key="1">
    <citation type="submission" date="2016-04" db="EMBL/GenBank/DDBJ databases">
        <authorList>
            <person name="Evans L.H."/>
            <person name="Alamgir A."/>
            <person name="Owens N."/>
            <person name="Weber N.D."/>
            <person name="Virtaneva K."/>
            <person name="Barbian K."/>
            <person name="Babar A."/>
            <person name="Rosenke K."/>
        </authorList>
    </citation>
    <scope>NUCLEOTIDE SEQUENCE [LARGE SCALE GENOMIC DNA]</scope>
    <source>
        <strain evidence="1">CBS 101.48</strain>
    </source>
</reference>
<name>A0A168SNT2_ABSGL</name>
<dbReference type="STRING" id="4829.A0A168SNT2"/>
<dbReference type="OrthoDB" id="2280373at2759"/>
<protein>
    <submittedName>
        <fullName evidence="1">Uncharacterized protein</fullName>
    </submittedName>
</protein>
<proteinExistence type="predicted"/>
<keyword evidence="2" id="KW-1185">Reference proteome</keyword>
<dbReference type="AlphaFoldDB" id="A0A168SNT2"/>
<dbReference type="InParanoid" id="A0A168SNT2"/>
<dbReference type="Proteomes" id="UP000078561">
    <property type="component" value="Unassembled WGS sequence"/>
</dbReference>
<evidence type="ECO:0000313" key="2">
    <source>
        <dbReference type="Proteomes" id="UP000078561"/>
    </source>
</evidence>
<dbReference type="OMA" id="CEMINKD"/>
<sequence length="191" mass="21074">MSPYAATRRQLQHIKMAAALCEMINKDWCAYLNFPFASAKLLPGSILFNTENGQAVLVSTVEMFGRTNNADIYREGFGKLKGAVQTTSLPPTTIKTMYPSVWPVSLQRSDGQKPVIGTEVSNALVTSCLRIDSKETPVVGSMSSGFNFSTINTSLSIKIFLDRESIDRCLEMAEVLITSTNTRINILMLEH</sequence>
<dbReference type="EMBL" id="LT554917">
    <property type="protein sequence ID" value="SAM08702.1"/>
    <property type="molecule type" value="Genomic_DNA"/>
</dbReference>
<evidence type="ECO:0000313" key="1">
    <source>
        <dbReference type="EMBL" id="SAM08702.1"/>
    </source>
</evidence>
<organism evidence="1">
    <name type="scientific">Absidia glauca</name>
    <name type="common">Pin mould</name>
    <dbReference type="NCBI Taxonomy" id="4829"/>
    <lineage>
        <taxon>Eukaryota</taxon>
        <taxon>Fungi</taxon>
        <taxon>Fungi incertae sedis</taxon>
        <taxon>Mucoromycota</taxon>
        <taxon>Mucoromycotina</taxon>
        <taxon>Mucoromycetes</taxon>
        <taxon>Mucorales</taxon>
        <taxon>Cunninghamellaceae</taxon>
        <taxon>Absidia</taxon>
    </lineage>
</organism>
<gene>
    <name evidence="1" type="primary">ABSGL_14366.1 scaffold 14478</name>
</gene>